<feature type="compositionally biased region" description="Acidic residues" evidence="1">
    <location>
        <begin position="64"/>
        <end position="82"/>
    </location>
</feature>
<accession>A0A0D7BKU2</accession>
<feature type="region of interest" description="Disordered" evidence="1">
    <location>
        <begin position="41"/>
        <end position="213"/>
    </location>
</feature>
<reference evidence="2 3" key="1">
    <citation type="journal article" date="2015" name="Fungal Genet. Biol.">
        <title>Evolution of novel wood decay mechanisms in Agaricales revealed by the genome sequences of Fistulina hepatica and Cylindrobasidium torrendii.</title>
        <authorList>
            <person name="Floudas D."/>
            <person name="Held B.W."/>
            <person name="Riley R."/>
            <person name="Nagy L.G."/>
            <person name="Koehler G."/>
            <person name="Ransdell A.S."/>
            <person name="Younus H."/>
            <person name="Chow J."/>
            <person name="Chiniquy J."/>
            <person name="Lipzen A."/>
            <person name="Tritt A."/>
            <person name="Sun H."/>
            <person name="Haridas S."/>
            <person name="LaButti K."/>
            <person name="Ohm R.A."/>
            <person name="Kues U."/>
            <person name="Blanchette R.A."/>
            <person name="Grigoriev I.V."/>
            <person name="Minto R.E."/>
            <person name="Hibbett D.S."/>
        </authorList>
    </citation>
    <scope>NUCLEOTIDE SEQUENCE [LARGE SCALE GENOMIC DNA]</scope>
    <source>
        <strain evidence="2 3">FP15055 ss-10</strain>
    </source>
</reference>
<name>A0A0D7BKU2_9AGAR</name>
<proteinExistence type="predicted"/>
<evidence type="ECO:0000256" key="1">
    <source>
        <dbReference type="SAM" id="MobiDB-lite"/>
    </source>
</evidence>
<feature type="compositionally biased region" description="Pro residues" evidence="1">
    <location>
        <begin position="328"/>
        <end position="339"/>
    </location>
</feature>
<feature type="compositionally biased region" description="Low complexity" evidence="1">
    <location>
        <begin position="200"/>
        <end position="213"/>
    </location>
</feature>
<evidence type="ECO:0000313" key="2">
    <source>
        <dbReference type="EMBL" id="KIY70835.1"/>
    </source>
</evidence>
<gene>
    <name evidence="2" type="ORF">CYLTODRAFT_408574</name>
</gene>
<keyword evidence="3" id="KW-1185">Reference proteome</keyword>
<dbReference type="AlphaFoldDB" id="A0A0D7BKU2"/>
<feature type="compositionally biased region" description="Low complexity" evidence="1">
    <location>
        <begin position="83"/>
        <end position="104"/>
    </location>
</feature>
<dbReference type="Proteomes" id="UP000054007">
    <property type="component" value="Unassembled WGS sequence"/>
</dbReference>
<organism evidence="2 3">
    <name type="scientific">Cylindrobasidium torrendii FP15055 ss-10</name>
    <dbReference type="NCBI Taxonomy" id="1314674"/>
    <lineage>
        <taxon>Eukaryota</taxon>
        <taxon>Fungi</taxon>
        <taxon>Dikarya</taxon>
        <taxon>Basidiomycota</taxon>
        <taxon>Agaricomycotina</taxon>
        <taxon>Agaricomycetes</taxon>
        <taxon>Agaricomycetidae</taxon>
        <taxon>Agaricales</taxon>
        <taxon>Marasmiineae</taxon>
        <taxon>Physalacriaceae</taxon>
        <taxon>Cylindrobasidium</taxon>
    </lineage>
</organism>
<feature type="region of interest" description="Disordered" evidence="1">
    <location>
        <begin position="328"/>
        <end position="358"/>
    </location>
</feature>
<feature type="compositionally biased region" description="Low complexity" evidence="1">
    <location>
        <begin position="144"/>
        <end position="155"/>
    </location>
</feature>
<feature type="compositionally biased region" description="Basic and acidic residues" evidence="1">
    <location>
        <begin position="46"/>
        <end position="56"/>
    </location>
</feature>
<sequence length="708" mass="75261">MSGYCFEGEVWIPPLEPSPIDVTFDYGRRYSDKEVRAARLEGLPIHPKDPDYHDAEGAAAFEATDYEDDDGGLVTTESEDDGASTSSSSSAAGSSDSTRTQTRTTIKRQRSSDSISTIDAGQDPKRLRMTFTDDFLNDADGEATNPPTTPSTTETPPEPELPTVNEAQSESSALANTRDTNTRAATTGGAPSNLRRAPASTSSSSSNQIDWTSSPGVNRDFSFARVAAHAGLVHQRDNRPIAPHEIAPGIHSATFTAQASGAYNLNLPFGGGPSMPWPPPRAPAPAPPYFRLPNPALPPGWPPLLPYHAYRDIVPPLPLPPIDSYAPPPVPPFIPPPAQEPNAGRGHVTRGGHAPAPARLTQPQRALKELLPIPPPPVPSSNPAPALVNTTVSAANDSRAPSTVPAAHVPRSRRTRYVRVKAKHIIPSAAPAMASTMPSSSTVIAVNAAGPSTLGGPQQPLLPAIPTTTTNVLPSASTPVGGAIGAILAMALPAPPRTGPPPDTHSWPFVCVGDVDAGIFMGDVNPKEAKVLRFRANQTTPQGIVITQNTIDQLVAHFAARGTTKKVQGIVKDHKAASRSALDINIPVFGSRDLAAYSPKYPSTDPTKRHHRKEDIPGGIPADYADRTKLIQVYPYLSTRALEQGQFDIVFHARKNETNWSCPHCFSLMARAQPGKILPHFVEEDKSGHLSAKCEALAELEEKIAAAN</sequence>
<protein>
    <submittedName>
        <fullName evidence="2">Uncharacterized protein</fullName>
    </submittedName>
</protein>
<feature type="region of interest" description="Disordered" evidence="1">
    <location>
        <begin position="599"/>
        <end position="619"/>
    </location>
</feature>
<dbReference type="EMBL" id="KN880462">
    <property type="protein sequence ID" value="KIY70835.1"/>
    <property type="molecule type" value="Genomic_DNA"/>
</dbReference>
<evidence type="ECO:0000313" key="3">
    <source>
        <dbReference type="Proteomes" id="UP000054007"/>
    </source>
</evidence>
<feature type="compositionally biased region" description="Low complexity" evidence="1">
    <location>
        <begin position="173"/>
        <end position="190"/>
    </location>
</feature>